<organism evidence="2 3">
    <name type="scientific">Mortierella alpina</name>
    <name type="common">Oleaginous fungus</name>
    <name type="synonym">Mortierella renispora</name>
    <dbReference type="NCBI Taxonomy" id="64518"/>
    <lineage>
        <taxon>Eukaryota</taxon>
        <taxon>Fungi</taxon>
        <taxon>Fungi incertae sedis</taxon>
        <taxon>Mucoromycota</taxon>
        <taxon>Mortierellomycotina</taxon>
        <taxon>Mortierellomycetes</taxon>
        <taxon>Mortierellales</taxon>
        <taxon>Mortierellaceae</taxon>
        <taxon>Mortierella</taxon>
    </lineage>
</organism>
<feature type="region of interest" description="Disordered" evidence="1">
    <location>
        <begin position="195"/>
        <end position="278"/>
    </location>
</feature>
<reference evidence="2" key="1">
    <citation type="submission" date="2021-07" db="EMBL/GenBank/DDBJ databases">
        <title>Draft genome of Mortierella alpina, strain LL118, isolated from an aspen leaf litter sample.</title>
        <authorList>
            <person name="Yang S."/>
            <person name="Vinatzer B.A."/>
        </authorList>
    </citation>
    <scope>NUCLEOTIDE SEQUENCE</scope>
    <source>
        <strain evidence="2">LL118</strain>
    </source>
</reference>
<dbReference type="GO" id="GO:0042796">
    <property type="term" value="P:snRNA transcription by RNA polymerase III"/>
    <property type="evidence" value="ECO:0007669"/>
    <property type="project" value="TreeGrafter"/>
</dbReference>
<feature type="compositionally biased region" description="Basic and acidic residues" evidence="1">
    <location>
        <begin position="380"/>
        <end position="392"/>
    </location>
</feature>
<evidence type="ECO:0000313" key="3">
    <source>
        <dbReference type="Proteomes" id="UP000717515"/>
    </source>
</evidence>
<dbReference type="GO" id="GO:0042795">
    <property type="term" value="P:snRNA transcription by RNA polymerase II"/>
    <property type="evidence" value="ECO:0007669"/>
    <property type="project" value="TreeGrafter"/>
</dbReference>
<name>A0A9P8A2U2_MORAP</name>
<feature type="region of interest" description="Disordered" evidence="1">
    <location>
        <begin position="372"/>
        <end position="433"/>
    </location>
</feature>
<dbReference type="Proteomes" id="UP000717515">
    <property type="component" value="Unassembled WGS sequence"/>
</dbReference>
<gene>
    <name evidence="2" type="ORF">KVV02_002106</name>
</gene>
<accession>A0A9P8A2U2</accession>
<dbReference type="EMBL" id="JAIFTL010000209">
    <property type="protein sequence ID" value="KAG9321374.1"/>
    <property type="molecule type" value="Genomic_DNA"/>
</dbReference>
<evidence type="ECO:0000313" key="2">
    <source>
        <dbReference type="EMBL" id="KAG9321374.1"/>
    </source>
</evidence>
<dbReference type="GO" id="GO:0019185">
    <property type="term" value="C:snRNA-activating protein complex"/>
    <property type="evidence" value="ECO:0007669"/>
    <property type="project" value="TreeGrafter"/>
</dbReference>
<protein>
    <submittedName>
        <fullName evidence="2">Uncharacterized protein</fullName>
    </submittedName>
</protein>
<dbReference type="GO" id="GO:0043565">
    <property type="term" value="F:sequence-specific DNA binding"/>
    <property type="evidence" value="ECO:0007669"/>
    <property type="project" value="TreeGrafter"/>
</dbReference>
<dbReference type="PANTHER" id="PTHR15131">
    <property type="entry name" value="SMALL NUCLEAR RNA ACTIVATING COMPLEX, POLYPEPTIDE 1"/>
    <property type="match status" value="1"/>
</dbReference>
<evidence type="ECO:0000256" key="1">
    <source>
        <dbReference type="SAM" id="MobiDB-lite"/>
    </source>
</evidence>
<dbReference type="InterPro" id="IPR019188">
    <property type="entry name" value="SNAPC1"/>
</dbReference>
<dbReference type="AlphaFoldDB" id="A0A9P8A2U2"/>
<dbReference type="Pfam" id="PF09808">
    <property type="entry name" value="SNAPC1"/>
    <property type="match status" value="1"/>
</dbReference>
<dbReference type="PANTHER" id="PTHR15131:SF3">
    <property type="entry name" value="SNRNA-ACTIVATING PROTEIN COMPLEX SUBUNIT 1"/>
    <property type="match status" value="1"/>
</dbReference>
<comment type="caution">
    <text evidence="2">The sequence shown here is derived from an EMBL/GenBank/DDBJ whole genome shotgun (WGS) entry which is preliminary data.</text>
</comment>
<proteinExistence type="predicted"/>
<sequence>MIHFACVEETGRSQFMRALYDIALEYLTEDHTLVARAAAVFCLYMLYSTQPSVFKKVPIRLTISKAQNIDLMYKMAFAYSATDLIFIIHAMREVREAFVFVAENEKVHKRLMNDNESIRTRLERTLIHTERAITAKSLVPVEPLLYDLSKLAFDYHQAKSDLVSLGLSRKSSVLVMRELKKQIRPGMNLMKASPIPEFLKENDPTTIDSNRATGERSRVGGGGNPEGDAESDMMEIDSTAPAAASCKENSRADADANADPGPESISEPNEEEVPQESIIEPRANYPIPRIFNLSMLQASVSDFPVRIEDMLRQFGKDRMRRFEFTASGELAHHMYRFPQQESIVAKRKRLHDGLDKIQRRALKRKLKTALKRLSQKHKRALADKGKGKKVDGEAQGQSEETEDGADLTGEPAQGHSSGREAHAGAAEDQDQTP</sequence>